<dbReference type="InterPro" id="IPR011697">
    <property type="entry name" value="Peptidase_C26"/>
</dbReference>
<dbReference type="HOGENOM" id="CLU_030756_3_0_7"/>
<sequence>MKRPVILVSTPDAGGIAAWWFIKLGVALAGGRALRATPAKSPPLCTAEGLIVSGGSDVFPELYGQQPQQKKKTGILPPRHLLKRVAGSVILPVFLFLLRRLLSLKQAPRHDRPRDALEMSLITQAETLGMPVLGICRGMQLINVVRGGSLHQSIADFYEDVRHPHTVLPHKRIFIVKGSHLQSFFPYTSLKVNALHHQAVDRLGTGLSVAARDEAGVTQAIIDEKKPFFVGVQWHPEYMPQHNSQRSLFTCLVRHARNYGRYKENHETPAPDGKQDNR</sequence>
<evidence type="ECO:0000313" key="2">
    <source>
        <dbReference type="Proteomes" id="UP000002710"/>
    </source>
</evidence>
<reference evidence="1 2" key="1">
    <citation type="journal article" date="2011" name="J. Bacteriol.">
        <title>Complete genome sequence and updated annotation of Desulfovibrio alaskensis G20.</title>
        <authorList>
            <person name="Hauser L.J."/>
            <person name="Land M.L."/>
            <person name="Brown S.D."/>
            <person name="Larimer F."/>
            <person name="Keller K.L."/>
            <person name="Rapp-Giles B.J."/>
            <person name="Price M.N."/>
            <person name="Lin M."/>
            <person name="Bruce D.C."/>
            <person name="Detter J.C."/>
            <person name="Tapia R."/>
            <person name="Han C.S."/>
            <person name="Goodwin L.A."/>
            <person name="Cheng J.F."/>
            <person name="Pitluck S."/>
            <person name="Copeland A."/>
            <person name="Lucas S."/>
            <person name="Nolan M."/>
            <person name="Lapidus A.L."/>
            <person name="Palumbo A.V."/>
            <person name="Wall J.D."/>
        </authorList>
    </citation>
    <scope>NUCLEOTIDE SEQUENCE [LARGE SCALE GENOMIC DNA]</scope>
    <source>
        <strain evidence="2">ATCC BAA 1058 / DSM 17464 / G20</strain>
    </source>
</reference>
<dbReference type="GO" id="GO:0006598">
    <property type="term" value="P:polyamine catabolic process"/>
    <property type="evidence" value="ECO:0007669"/>
    <property type="project" value="TreeGrafter"/>
</dbReference>
<dbReference type="Proteomes" id="UP000002710">
    <property type="component" value="Chromosome"/>
</dbReference>
<name>Q311H9_OLEA2</name>
<accession>Q311H9</accession>
<gene>
    <name evidence="1" type="ordered locus">Dde_1620</name>
</gene>
<evidence type="ECO:0000313" key="1">
    <source>
        <dbReference type="EMBL" id="ABB38417.1"/>
    </source>
</evidence>
<dbReference type="KEGG" id="dde:Dde_1620"/>
<dbReference type="RefSeq" id="WP_011367572.1">
    <property type="nucleotide sequence ID" value="NC_007519.1"/>
</dbReference>
<dbReference type="PANTHER" id="PTHR43235">
    <property type="entry name" value="GLUTAMINE AMIDOTRANSFERASE PB2B2.05-RELATED"/>
    <property type="match status" value="1"/>
</dbReference>
<dbReference type="AlphaFoldDB" id="Q311H9"/>
<dbReference type="InterPro" id="IPR044668">
    <property type="entry name" value="PuuD-like"/>
</dbReference>
<dbReference type="Pfam" id="PF07722">
    <property type="entry name" value="Peptidase_C26"/>
    <property type="match status" value="1"/>
</dbReference>
<dbReference type="SUPFAM" id="SSF52317">
    <property type="entry name" value="Class I glutamine amidotransferase-like"/>
    <property type="match status" value="1"/>
</dbReference>
<dbReference type="PROSITE" id="PS51273">
    <property type="entry name" value="GATASE_TYPE_1"/>
    <property type="match status" value="1"/>
</dbReference>
<dbReference type="GO" id="GO:0033969">
    <property type="term" value="F:gamma-glutamyl-gamma-aminobutyrate hydrolase activity"/>
    <property type="evidence" value="ECO:0007669"/>
    <property type="project" value="TreeGrafter"/>
</dbReference>
<organism evidence="1 2">
    <name type="scientific">Oleidesulfovibrio alaskensis (strain ATCC BAA-1058 / DSM 17464 / G20)</name>
    <name type="common">Desulfovibrio alaskensis</name>
    <dbReference type="NCBI Taxonomy" id="207559"/>
    <lineage>
        <taxon>Bacteria</taxon>
        <taxon>Pseudomonadati</taxon>
        <taxon>Thermodesulfobacteriota</taxon>
        <taxon>Desulfovibrionia</taxon>
        <taxon>Desulfovibrionales</taxon>
        <taxon>Desulfovibrionaceae</taxon>
        <taxon>Oleidesulfovibrio</taxon>
    </lineage>
</organism>
<dbReference type="InterPro" id="IPR029062">
    <property type="entry name" value="Class_I_gatase-like"/>
</dbReference>
<dbReference type="PANTHER" id="PTHR43235:SF1">
    <property type="entry name" value="GLUTAMINE AMIDOTRANSFERASE PB2B2.05-RELATED"/>
    <property type="match status" value="1"/>
</dbReference>
<dbReference type="EMBL" id="CP000112">
    <property type="protein sequence ID" value="ABB38417.1"/>
    <property type="molecule type" value="Genomic_DNA"/>
</dbReference>
<dbReference type="GO" id="GO:0005829">
    <property type="term" value="C:cytosol"/>
    <property type="evidence" value="ECO:0007669"/>
    <property type="project" value="TreeGrafter"/>
</dbReference>
<dbReference type="STRING" id="207559.Dde_1620"/>
<proteinExistence type="predicted"/>
<protein>
    <submittedName>
        <fullName evidence="1">Peptidase C26</fullName>
    </submittedName>
</protein>
<dbReference type="Gene3D" id="3.40.50.880">
    <property type="match status" value="1"/>
</dbReference>
<keyword evidence="2" id="KW-1185">Reference proteome</keyword>
<dbReference type="eggNOG" id="COG2071">
    <property type="taxonomic scope" value="Bacteria"/>
</dbReference>